<organism evidence="1 2">
    <name type="scientific">Legionella feeleii</name>
    <dbReference type="NCBI Taxonomy" id="453"/>
    <lineage>
        <taxon>Bacteria</taxon>
        <taxon>Pseudomonadati</taxon>
        <taxon>Pseudomonadota</taxon>
        <taxon>Gammaproteobacteria</taxon>
        <taxon>Legionellales</taxon>
        <taxon>Legionellaceae</taxon>
        <taxon>Legionella</taxon>
    </lineage>
</organism>
<dbReference type="Proteomes" id="UP000254033">
    <property type="component" value="Unassembled WGS sequence"/>
</dbReference>
<dbReference type="EMBL" id="UGNY01000001">
    <property type="protein sequence ID" value="STX39196.1"/>
    <property type="molecule type" value="Genomic_DNA"/>
</dbReference>
<reference evidence="1 2" key="1">
    <citation type="submission" date="2018-06" db="EMBL/GenBank/DDBJ databases">
        <authorList>
            <consortium name="Pathogen Informatics"/>
            <person name="Doyle S."/>
        </authorList>
    </citation>
    <scope>NUCLEOTIDE SEQUENCE [LARGE SCALE GENOMIC DNA]</scope>
    <source>
        <strain evidence="1 2">NCTC11978</strain>
    </source>
</reference>
<proteinExistence type="predicted"/>
<evidence type="ECO:0000313" key="1">
    <source>
        <dbReference type="EMBL" id="STX39196.1"/>
    </source>
</evidence>
<dbReference type="AlphaFoldDB" id="A0A378IVF8"/>
<evidence type="ECO:0000313" key="2">
    <source>
        <dbReference type="Proteomes" id="UP000254033"/>
    </source>
</evidence>
<sequence length="41" mass="4530">MQVGNKLNSSSGKNFAEAIQVTLSYCLNTPLAKKRKLITDF</sequence>
<gene>
    <name evidence="1" type="ORF">NCTC11978_02390</name>
</gene>
<name>A0A378IVF8_9GAMM</name>
<accession>A0A378IVF8</accession>
<protein>
    <submittedName>
        <fullName evidence="1">Uncharacterized protein</fullName>
    </submittedName>
</protein>